<evidence type="ECO:0000313" key="3">
    <source>
        <dbReference type="Proteomes" id="UP001295794"/>
    </source>
</evidence>
<comment type="caution">
    <text evidence="2">The sequence shown here is derived from an EMBL/GenBank/DDBJ whole genome shotgun (WGS) entry which is preliminary data.</text>
</comment>
<organism evidence="2 3">
    <name type="scientific">Mycena citricolor</name>
    <dbReference type="NCBI Taxonomy" id="2018698"/>
    <lineage>
        <taxon>Eukaryota</taxon>
        <taxon>Fungi</taxon>
        <taxon>Dikarya</taxon>
        <taxon>Basidiomycota</taxon>
        <taxon>Agaricomycotina</taxon>
        <taxon>Agaricomycetes</taxon>
        <taxon>Agaricomycetidae</taxon>
        <taxon>Agaricales</taxon>
        <taxon>Marasmiineae</taxon>
        <taxon>Mycenaceae</taxon>
        <taxon>Mycena</taxon>
    </lineage>
</organism>
<feature type="compositionally biased region" description="Low complexity" evidence="1">
    <location>
        <begin position="505"/>
        <end position="516"/>
    </location>
</feature>
<dbReference type="AlphaFoldDB" id="A0AAD2HGM3"/>
<name>A0AAD2HGM3_9AGAR</name>
<reference evidence="2" key="1">
    <citation type="submission" date="2023-11" db="EMBL/GenBank/DDBJ databases">
        <authorList>
            <person name="De Vega J J."/>
            <person name="De Vega J J."/>
        </authorList>
    </citation>
    <scope>NUCLEOTIDE SEQUENCE</scope>
</reference>
<feature type="region of interest" description="Disordered" evidence="1">
    <location>
        <begin position="387"/>
        <end position="561"/>
    </location>
</feature>
<sequence>MKEIYPVVGSTSSSEVSVSLSMSYPFFDIYPAAYPHIAPYPVAQLDAVTSKQRTGYPHFDLYPAVMPAYDAAAAAGAVTSALAAVVLTKAILDKPIPIMESTSVTGSGYPYFDLYPANYATAKSDGGFTVDLPSRYPCLVIYRPVYPALEIYPAVPKRRNAERGVDVVLAVAYPCFDIYPAVYPAFDIYRSIPHDCVSSSTRGVTIRLTAEYPAFEIYPDVYPALEIYPSVPKVCGSRSESRGISVRLTPSYPYFDLYPATYPYFSLWPTTIGEIAASVRADTVQPRERRQSRFTSADLASLIRHSRTPEKQNSAVDFRAKTPVIFEVEAPSVVIEAPIPVAEAPTLSTPRTHLDLHRLIFSDEVSTPSGTFRRPNKTHLELHNQVFSNDVQRTAQSPAEPRVDPTPSPSRIAAPTARLRVGSVMRASLPPSPRPVGARPRSPISRSPIGRTPPALPQPNLPLPLPPASSPLNTTSSIPIPRPHAFGARPSPRPMSVASPDGPRRSYSTSARSSAAPDSMLRNDGPPLSRSSSLMLPRKMSTIGRSPDAVDQVLPSPPRRRESLVAQRVRAFQNQEPIQPTILEDGLSDFPMPPRSVPQPMRRPIS</sequence>
<gene>
    <name evidence="2" type="ORF">MYCIT1_LOCUS23367</name>
</gene>
<evidence type="ECO:0000313" key="2">
    <source>
        <dbReference type="EMBL" id="CAK5275541.1"/>
    </source>
</evidence>
<evidence type="ECO:0000256" key="1">
    <source>
        <dbReference type="SAM" id="MobiDB-lite"/>
    </source>
</evidence>
<feature type="region of interest" description="Disordered" evidence="1">
    <location>
        <begin position="576"/>
        <end position="606"/>
    </location>
</feature>
<feature type="compositionally biased region" description="Low complexity" evidence="1">
    <location>
        <begin position="526"/>
        <end position="541"/>
    </location>
</feature>
<protein>
    <submittedName>
        <fullName evidence="2">Uncharacterized protein</fullName>
    </submittedName>
</protein>
<accession>A0AAD2HGM3</accession>
<dbReference type="Proteomes" id="UP001295794">
    <property type="component" value="Unassembled WGS sequence"/>
</dbReference>
<feature type="compositionally biased region" description="Pro residues" evidence="1">
    <location>
        <begin position="454"/>
        <end position="469"/>
    </location>
</feature>
<feature type="compositionally biased region" description="Polar residues" evidence="1">
    <location>
        <begin position="387"/>
        <end position="397"/>
    </location>
</feature>
<keyword evidence="3" id="KW-1185">Reference proteome</keyword>
<proteinExistence type="predicted"/>
<dbReference type="EMBL" id="CAVNYO010000405">
    <property type="protein sequence ID" value="CAK5275541.1"/>
    <property type="molecule type" value="Genomic_DNA"/>
</dbReference>